<evidence type="ECO:0000256" key="6">
    <source>
        <dbReference type="ARBA" id="ARBA00023136"/>
    </source>
</evidence>
<keyword evidence="4" id="KW-0058">Aromatic hydrocarbons catabolism</keyword>
<gene>
    <name evidence="7" type="ORF">A4V15_09875</name>
</gene>
<dbReference type="PANTHER" id="PTHR43791:SF36">
    <property type="entry name" value="TRANSPORTER, PUTATIVE (AFU_ORTHOLOGUE AFUA_6G08340)-RELATED"/>
    <property type="match status" value="1"/>
</dbReference>
<protein>
    <submittedName>
        <fullName evidence="7">MFS transporter permease</fullName>
    </submittedName>
</protein>
<evidence type="ECO:0000256" key="5">
    <source>
        <dbReference type="ARBA" id="ARBA00022989"/>
    </source>
</evidence>
<dbReference type="Pfam" id="PF07690">
    <property type="entry name" value="MFS_1"/>
    <property type="match status" value="1"/>
</dbReference>
<sequence length="432" mass="47477">MTTLTLAAATSARANAYRKTAWRLMPFLMLCYFCAYLDRVNVGFAKLQMMNDLALSEAVYGLGAGMFFLGYFLCEVPSNIILHKVGARRWIARIMITWGILSGMFAFVETAWQFYLLRFLLGVAEAGLAPGLLLYLTYWFPSYRRARMTVLWFVAIPLSGMIGGPLSGWIMNQFAGVHGWAGWQWMFVIEAIPTVVVGLMVLGYLKDGVHQATWLDDEEKALIQKELAEDNQHKTEHASVRDFIRDRRLWLLAAIYFCVVMGQYAITFWLPTLVRNSGVADPLHIGLLTSLPYMCAIVAMLLAGRSGDRHRERRWHLVIPMLLGACGLSLAAVFGHNVTLSILSLCLAAAGILSASSLFWMLPTTLLGGVTAAAGIAAVNSFANLAGFCSPYLIGWITTSTGSSAIGMFLITGVLVIGATLVLRIPAALVNR</sequence>
<evidence type="ECO:0000313" key="7">
    <source>
        <dbReference type="EMBL" id="OAN22971.1"/>
    </source>
</evidence>
<dbReference type="InterPro" id="IPR036259">
    <property type="entry name" value="MFS_trans_sf"/>
</dbReference>
<keyword evidence="6" id="KW-0472">Membrane</keyword>
<dbReference type="PANTHER" id="PTHR43791">
    <property type="entry name" value="PERMEASE-RELATED"/>
    <property type="match status" value="1"/>
</dbReference>
<dbReference type="InterPro" id="IPR011701">
    <property type="entry name" value="MFS"/>
</dbReference>
<comment type="subcellular location">
    <subcellularLocation>
        <location evidence="1">Membrane</location>
        <topology evidence="1">Multi-pass membrane protein</topology>
    </subcellularLocation>
</comment>
<dbReference type="GO" id="GO:0005886">
    <property type="term" value="C:plasma membrane"/>
    <property type="evidence" value="ECO:0007669"/>
    <property type="project" value="TreeGrafter"/>
</dbReference>
<reference evidence="7 8" key="1">
    <citation type="submission" date="2016-04" db="EMBL/GenBank/DDBJ databases">
        <title>Draft Genome Sequences of Staphylococcus capitis Strain H36, S. capitis Strain H65, S. cohnii Strain H62, S. hominis Strain H69, Mycobacterium iranicum Strain H39, Plantibacter sp. Strain H53, Pseudomonas oryzihabitans Strain H72, and Microbacterium sp. Strain H83, isolated from residential settings.</title>
        <authorList>
            <person name="Lymperopoulou D."/>
            <person name="Adams R.I."/>
            <person name="Lindow S."/>
            <person name="Coil D.A."/>
            <person name="Jospin G."/>
            <person name="Eisen J.A."/>
        </authorList>
    </citation>
    <scope>NUCLEOTIDE SEQUENCE [LARGE SCALE GENOMIC DNA]</scope>
    <source>
        <strain evidence="7 8">H72</strain>
    </source>
</reference>
<comment type="caution">
    <text evidence="7">The sequence shown here is derived from an EMBL/GenBank/DDBJ whole genome shotgun (WGS) entry which is preliminary data.</text>
</comment>
<dbReference type="RefSeq" id="WP_007158548.1">
    <property type="nucleotide sequence ID" value="NZ_CP044074.1"/>
</dbReference>
<dbReference type="PROSITE" id="PS50850">
    <property type="entry name" value="MFS"/>
    <property type="match status" value="1"/>
</dbReference>
<dbReference type="SUPFAM" id="SSF103473">
    <property type="entry name" value="MFS general substrate transporter"/>
    <property type="match status" value="1"/>
</dbReference>
<dbReference type="CDD" id="cd17319">
    <property type="entry name" value="MFS_ExuT_GudP_like"/>
    <property type="match status" value="1"/>
</dbReference>
<evidence type="ECO:0000313" key="8">
    <source>
        <dbReference type="Proteomes" id="UP000078356"/>
    </source>
</evidence>
<dbReference type="InterPro" id="IPR020846">
    <property type="entry name" value="MFS_dom"/>
</dbReference>
<dbReference type="GO" id="GO:0022857">
    <property type="term" value="F:transmembrane transporter activity"/>
    <property type="evidence" value="ECO:0007669"/>
    <property type="project" value="InterPro"/>
</dbReference>
<dbReference type="Proteomes" id="UP000078356">
    <property type="component" value="Unassembled WGS sequence"/>
</dbReference>
<proteinExistence type="predicted"/>
<evidence type="ECO:0000256" key="2">
    <source>
        <dbReference type="ARBA" id="ARBA00022448"/>
    </source>
</evidence>
<evidence type="ECO:0000256" key="1">
    <source>
        <dbReference type="ARBA" id="ARBA00004141"/>
    </source>
</evidence>
<dbReference type="EMBL" id="LWCR01000088">
    <property type="protein sequence ID" value="OAN22971.1"/>
    <property type="molecule type" value="Genomic_DNA"/>
</dbReference>
<keyword evidence="2" id="KW-0813">Transport</keyword>
<organism evidence="7 8">
    <name type="scientific">Pseudomonas oryzihabitans</name>
    <dbReference type="NCBI Taxonomy" id="47885"/>
    <lineage>
        <taxon>Bacteria</taxon>
        <taxon>Pseudomonadati</taxon>
        <taxon>Pseudomonadota</taxon>
        <taxon>Gammaproteobacteria</taxon>
        <taxon>Pseudomonadales</taxon>
        <taxon>Pseudomonadaceae</taxon>
        <taxon>Pseudomonas</taxon>
    </lineage>
</organism>
<accession>A0A178L0I0</accession>
<dbReference type="FunFam" id="1.20.1250.20:FF:000018">
    <property type="entry name" value="MFS transporter permease"/>
    <property type="match status" value="1"/>
</dbReference>
<keyword evidence="5" id="KW-1133">Transmembrane helix</keyword>
<dbReference type="Gene3D" id="1.20.1250.20">
    <property type="entry name" value="MFS general substrate transporter like domains"/>
    <property type="match status" value="2"/>
</dbReference>
<evidence type="ECO:0000256" key="4">
    <source>
        <dbReference type="ARBA" id="ARBA00022797"/>
    </source>
</evidence>
<evidence type="ECO:0000256" key="3">
    <source>
        <dbReference type="ARBA" id="ARBA00022692"/>
    </source>
</evidence>
<keyword evidence="3" id="KW-0812">Transmembrane</keyword>
<dbReference type="AlphaFoldDB" id="A0A178L0I0"/>
<dbReference type="OrthoDB" id="9773957at2"/>
<name>A0A178L0I0_9PSED</name>